<feature type="compositionally biased region" description="Low complexity" evidence="6">
    <location>
        <begin position="1430"/>
        <end position="1442"/>
    </location>
</feature>
<dbReference type="InterPro" id="IPR048561">
    <property type="entry name" value="Dab_PTB"/>
</dbReference>
<evidence type="ECO:0000256" key="5">
    <source>
        <dbReference type="ARBA" id="ARBA00022782"/>
    </source>
</evidence>
<organism evidence="8">
    <name type="scientific">Cacopsylla melanoneura</name>
    <dbReference type="NCBI Taxonomy" id="428564"/>
    <lineage>
        <taxon>Eukaryota</taxon>
        <taxon>Metazoa</taxon>
        <taxon>Ecdysozoa</taxon>
        <taxon>Arthropoda</taxon>
        <taxon>Hexapoda</taxon>
        <taxon>Insecta</taxon>
        <taxon>Pterygota</taxon>
        <taxon>Neoptera</taxon>
        <taxon>Paraneoptera</taxon>
        <taxon>Hemiptera</taxon>
        <taxon>Sternorrhyncha</taxon>
        <taxon>Psylloidea</taxon>
        <taxon>Psyllidae</taxon>
        <taxon>Psyllinae</taxon>
        <taxon>Cacopsylla</taxon>
    </lineage>
</organism>
<dbReference type="InterPro" id="IPR006020">
    <property type="entry name" value="PTB/PI_dom"/>
</dbReference>
<feature type="compositionally biased region" description="Basic and acidic residues" evidence="6">
    <location>
        <begin position="1069"/>
        <end position="1079"/>
    </location>
</feature>
<name>A0A8D9BQS9_9HEMI</name>
<feature type="region of interest" description="Disordered" evidence="6">
    <location>
        <begin position="1255"/>
        <end position="1462"/>
    </location>
</feature>
<evidence type="ECO:0000256" key="3">
    <source>
        <dbReference type="ARBA" id="ARBA00022490"/>
    </source>
</evidence>
<dbReference type="PANTHER" id="PTHR47695:SF3">
    <property type="entry name" value="PID DOMAIN-CONTAINING PROTEIN"/>
    <property type="match status" value="1"/>
</dbReference>
<feature type="compositionally biased region" description="Basic and acidic residues" evidence="6">
    <location>
        <begin position="1302"/>
        <end position="1316"/>
    </location>
</feature>
<feature type="compositionally biased region" description="Polar residues" evidence="6">
    <location>
        <begin position="1109"/>
        <end position="1126"/>
    </location>
</feature>
<feature type="region of interest" description="Disordered" evidence="6">
    <location>
        <begin position="262"/>
        <end position="308"/>
    </location>
</feature>
<feature type="region of interest" description="Disordered" evidence="6">
    <location>
        <begin position="48"/>
        <end position="67"/>
    </location>
</feature>
<evidence type="ECO:0000256" key="1">
    <source>
        <dbReference type="ARBA" id="ARBA00004496"/>
    </source>
</evidence>
<feature type="compositionally biased region" description="Basic and acidic residues" evidence="6">
    <location>
        <begin position="1148"/>
        <end position="1190"/>
    </location>
</feature>
<feature type="compositionally biased region" description="Basic and acidic residues" evidence="6">
    <location>
        <begin position="1014"/>
        <end position="1052"/>
    </location>
</feature>
<feature type="compositionally biased region" description="Acidic residues" evidence="6">
    <location>
        <begin position="1191"/>
        <end position="1200"/>
    </location>
</feature>
<dbReference type="PROSITE" id="PS01179">
    <property type="entry name" value="PID"/>
    <property type="match status" value="1"/>
</dbReference>
<evidence type="ECO:0000313" key="8">
    <source>
        <dbReference type="EMBL" id="CAG6789874.1"/>
    </source>
</evidence>
<keyword evidence="3" id="KW-0963">Cytoplasm</keyword>
<evidence type="ECO:0000256" key="4">
    <source>
        <dbReference type="ARBA" id="ARBA00022553"/>
    </source>
</evidence>
<feature type="compositionally biased region" description="Low complexity" evidence="6">
    <location>
        <begin position="960"/>
        <end position="973"/>
    </location>
</feature>
<reference evidence="8" key="1">
    <citation type="submission" date="2021-05" db="EMBL/GenBank/DDBJ databases">
        <authorList>
            <person name="Alioto T."/>
            <person name="Alioto T."/>
            <person name="Gomez Garrido J."/>
        </authorList>
    </citation>
    <scope>NUCLEOTIDE SEQUENCE</scope>
</reference>
<dbReference type="PANTHER" id="PTHR47695">
    <property type="entry name" value="PID DOMAIN-CONTAINING PROTEIN"/>
    <property type="match status" value="1"/>
</dbReference>
<feature type="domain" description="PID" evidence="7">
    <location>
        <begin position="69"/>
        <end position="202"/>
    </location>
</feature>
<dbReference type="Gene3D" id="2.30.29.30">
    <property type="entry name" value="Pleckstrin-homology domain (PH domain)/Phosphotyrosine-binding domain (PTB)"/>
    <property type="match status" value="1"/>
</dbReference>
<keyword evidence="4" id="KW-0597">Phosphoprotein</keyword>
<feature type="region of interest" description="Disordered" evidence="6">
    <location>
        <begin position="462"/>
        <end position="584"/>
    </location>
</feature>
<evidence type="ECO:0000256" key="2">
    <source>
        <dbReference type="ARBA" id="ARBA00022473"/>
    </source>
</evidence>
<feature type="compositionally biased region" description="Pro residues" evidence="6">
    <location>
        <begin position="549"/>
        <end position="558"/>
    </location>
</feature>
<dbReference type="Pfam" id="PF00640">
    <property type="entry name" value="PID"/>
    <property type="match status" value="1"/>
</dbReference>
<keyword evidence="5" id="KW-0221">Differentiation</keyword>
<accession>A0A8D9BQS9</accession>
<dbReference type="CDD" id="cd01215">
    <property type="entry name" value="PTB_Dab"/>
    <property type="match status" value="1"/>
</dbReference>
<dbReference type="SUPFAM" id="SSF50729">
    <property type="entry name" value="PH domain-like"/>
    <property type="match status" value="1"/>
</dbReference>
<feature type="compositionally biased region" description="Basic and acidic residues" evidence="6">
    <location>
        <begin position="931"/>
        <end position="944"/>
    </location>
</feature>
<feature type="compositionally biased region" description="Polar residues" evidence="6">
    <location>
        <begin position="827"/>
        <end position="836"/>
    </location>
</feature>
<proteinExistence type="predicted"/>
<feature type="region of interest" description="Disordered" evidence="6">
    <location>
        <begin position="824"/>
        <end position="1221"/>
    </location>
</feature>
<evidence type="ECO:0000259" key="7">
    <source>
        <dbReference type="PROSITE" id="PS01179"/>
    </source>
</evidence>
<feature type="compositionally biased region" description="Basic residues" evidence="6">
    <location>
        <begin position="1326"/>
        <end position="1337"/>
    </location>
</feature>
<feature type="compositionally biased region" description="Pro residues" evidence="6">
    <location>
        <begin position="974"/>
        <end position="987"/>
    </location>
</feature>
<keyword evidence="2" id="KW-0217">Developmental protein</keyword>
<sequence>MATRDDVSSSSSEVKKDIDEHVHIGTLLKEAPRKGLVQLKNSFRSLSASPKRLASTGSERDKNDPTRFLGDGMQYKAKLIGVLEVSDARGDRMCQEALGDLKMAIRAAGEHKQRIIISIGINGVRLLDEKNGDCLYHHPVHKISFIALDPTDPRAFGYIFGCPDSGHRFFGIKTEKGAQVVSNAMRELFDVFLDLRKTQDFETELTANMSSHHNSGVSPSNEYTTLNRRTIREEPCSVRPTPPTQKPFVDLLDLEVELNSLKSHPEDKSSRSSRHVEDPFGDSFSLPPPTNSYKVKLPPPPSSKTEANASAAALPLATEEHWNASAAALPQPTEEHWFDKETRCVFESEPFSQVSQDSTKSQKSLAQRSDNLFDVFMELDPLGTGRVKPYVDKKDFFSDLKKPPKQVLNDLVHDYDNDSAARERNSSFSYDTMDPFNKIDPFETEPPVVNFEDAFDTPFSDFSTFDRPVKQPQPQLFGANMGPLQVTLPPENRTPLGSPSLSKHRKMRSSSTSGKLRSRSQHASDDSRNSPVMEGVYLRNRNLDTPSPTSAPEPPPRPAITCYSIKPPPLPPKKQSPSIMPRPGSRHSDYDFIQNYESIPSMPSEAPPLPVPVRKPKLSAEYDASYVPQRPKKSSISSMTSSIETDYYLTPNNFTPTNLSNKTSLDMTLSQLTKTGFSELATALNMSPSALSKLTIGELTEYMASLSKEDQRSTCDAIKEDQVRRKSNAFTEEESTFEADFEGKFSNEPSLYDKYAVFRELVEEKPYETKERPYTERREVVEKTMRRVQERGEEDRYAALRGICIEPGSDTEEAKRDGYKTLDDETSYMQLNNVRTNEQDQEDKDEDSYMKFEAFNGDDQNIVSDKEEDSVAEELQVKEEDEEGRDLLDMSRPQSYSESTESPTTIFKEPQCIIESTIVEEEDIENVSPLENDKAKRGFDEKDSGPSWAAFEEISPATLQTSSIIRSTTQSSPPSHPAPSPPAPNPSPWSATDDVSSPGNEAVRVKTNKPKKNKWIDADKDLDRRREREHSRHRDRERGRAWEWEENGHSWSDDEENDEDDDSYVPQYSRERKYYDNKRDRRRKPSPWTKSSRDPSPWQETEPELPDWETSSRTKSKVRGSSTSISVDEERKEIRKKGVSPWSIDTSWDDKERYQRTRKQSEERRRRHRDEVEHSRRERSWKSNRYHESPWDEEYVESDEMSPRPRHWKPSSKKYQEPYDSEEEIYVKKQYSSRGAPYVESEDKIDRYNKKYYKGLDEDRIARRRRYSQDELEDEGGYRRKPVPVYNEDMSEEDKPFRRKPYSHDEMSGSDIEQHYSRRSQTLHFNKPRNTKQRRPSKSSPSPFEDDFIPSSSGSHFEFPDVKLKKSSLGQLSPAPGPDVKPNRSCDPKCCLRSPDVTLRQSSPLNTPPVKRVSPFEDDFTPADIRRTSGRSGTSSYSETESVFMSQESKPFPQESQMKKSESINIFKQEDDPFEDDEFFKNGTGSKDLGEDETLHKWKRAFDSFNFEENGGDTK</sequence>
<dbReference type="GO" id="GO:0030154">
    <property type="term" value="P:cell differentiation"/>
    <property type="evidence" value="ECO:0007669"/>
    <property type="project" value="UniProtKB-KW"/>
</dbReference>
<protein>
    <submittedName>
        <fullName evidence="8">Protein disabled</fullName>
    </submittedName>
</protein>
<dbReference type="EMBL" id="HBUF01667180">
    <property type="protein sequence ID" value="CAG6789874.1"/>
    <property type="molecule type" value="Transcribed_RNA"/>
</dbReference>
<feature type="compositionally biased region" description="Basic and acidic residues" evidence="6">
    <location>
        <begin position="263"/>
        <end position="278"/>
    </location>
</feature>
<feature type="compositionally biased region" description="Polar residues" evidence="6">
    <location>
        <begin position="892"/>
        <end position="905"/>
    </location>
</feature>
<feature type="region of interest" description="Disordered" evidence="6">
    <location>
        <begin position="1468"/>
        <end position="1487"/>
    </location>
</feature>
<evidence type="ECO:0000256" key="6">
    <source>
        <dbReference type="SAM" id="MobiDB-lite"/>
    </source>
</evidence>
<comment type="subcellular location">
    <subcellularLocation>
        <location evidence="1">Cytoplasm</location>
    </subcellularLocation>
</comment>
<dbReference type="InterPro" id="IPR011993">
    <property type="entry name" value="PH-like_dom_sf"/>
</dbReference>
<dbReference type="SMART" id="SM00462">
    <property type="entry name" value="PTB"/>
    <property type="match status" value="1"/>
</dbReference>
<feature type="compositionally biased region" description="Acidic residues" evidence="6">
    <location>
        <begin position="1053"/>
        <end position="1063"/>
    </location>
</feature>
<dbReference type="EMBL" id="HBUF01667181">
    <property type="protein sequence ID" value="CAG6789875.1"/>
    <property type="molecule type" value="Transcribed_RNA"/>
</dbReference>
<dbReference type="GO" id="GO:0005737">
    <property type="term" value="C:cytoplasm"/>
    <property type="evidence" value="ECO:0007669"/>
    <property type="project" value="UniProtKB-SubCell"/>
</dbReference>